<dbReference type="Proteomes" id="UP000323142">
    <property type="component" value="Unassembled WGS sequence"/>
</dbReference>
<protein>
    <submittedName>
        <fullName evidence="2">DsbA family oxidoreductase</fullName>
    </submittedName>
</protein>
<reference evidence="2 3" key="1">
    <citation type="submission" date="2019-09" db="EMBL/GenBank/DDBJ databases">
        <title>Salinarimonas rosea gen. nov., sp. nov., a new member of the a-2 subgroup of the Proteobacteria.</title>
        <authorList>
            <person name="Liu J."/>
        </authorList>
    </citation>
    <scope>NUCLEOTIDE SEQUENCE [LARGE SCALE GENOMIC DNA]</scope>
    <source>
        <strain evidence="2 3">BN140002</strain>
    </source>
</reference>
<gene>
    <name evidence="2" type="ORF">F0L46_24490</name>
</gene>
<comment type="caution">
    <text evidence="2">The sequence shown here is derived from an EMBL/GenBank/DDBJ whole genome shotgun (WGS) entry which is preliminary data.</text>
</comment>
<evidence type="ECO:0000313" key="3">
    <source>
        <dbReference type="Proteomes" id="UP000323142"/>
    </source>
</evidence>
<organism evidence="2 3">
    <name type="scientific">Salinarimonas soli</name>
    <dbReference type="NCBI Taxonomy" id="1638099"/>
    <lineage>
        <taxon>Bacteria</taxon>
        <taxon>Pseudomonadati</taxon>
        <taxon>Pseudomonadota</taxon>
        <taxon>Alphaproteobacteria</taxon>
        <taxon>Hyphomicrobiales</taxon>
        <taxon>Salinarimonadaceae</taxon>
        <taxon>Salinarimonas</taxon>
    </lineage>
</organism>
<dbReference type="Pfam" id="PF01323">
    <property type="entry name" value="DSBA"/>
    <property type="match status" value="1"/>
</dbReference>
<dbReference type="SUPFAM" id="SSF52833">
    <property type="entry name" value="Thioredoxin-like"/>
    <property type="match status" value="1"/>
</dbReference>
<evidence type="ECO:0000259" key="1">
    <source>
        <dbReference type="Pfam" id="PF01323"/>
    </source>
</evidence>
<name>A0A5B2V3E2_9HYPH</name>
<dbReference type="PANTHER" id="PTHR13887">
    <property type="entry name" value="GLUTATHIONE S-TRANSFERASE KAPPA"/>
    <property type="match status" value="1"/>
</dbReference>
<dbReference type="EMBL" id="VUOA01000053">
    <property type="protein sequence ID" value="KAA2233983.1"/>
    <property type="molecule type" value="Genomic_DNA"/>
</dbReference>
<reference evidence="2 3" key="2">
    <citation type="submission" date="2019-09" db="EMBL/GenBank/DDBJ databases">
        <authorList>
            <person name="Jin C."/>
        </authorList>
    </citation>
    <scope>NUCLEOTIDE SEQUENCE [LARGE SCALE GENOMIC DNA]</scope>
    <source>
        <strain evidence="2 3">BN140002</strain>
    </source>
</reference>
<proteinExistence type="predicted"/>
<feature type="domain" description="DSBA-like thioredoxin" evidence="1">
    <location>
        <begin position="6"/>
        <end position="205"/>
    </location>
</feature>
<keyword evidence="3" id="KW-1185">Reference proteome</keyword>
<dbReference type="OrthoDB" id="9799122at2"/>
<dbReference type="Gene3D" id="3.40.30.10">
    <property type="entry name" value="Glutaredoxin"/>
    <property type="match status" value="1"/>
</dbReference>
<dbReference type="InterPro" id="IPR036249">
    <property type="entry name" value="Thioredoxin-like_sf"/>
</dbReference>
<sequence>MPALAIAVFSDVICPWCYLGKRRLESALDRLGLRETTTVTWLPYELNPAMPPEGMERMAYREAKFGLAKAVQLDAQMTALGEAEGVAFAFGRQTRTPSTRRAHKLIAHATRLGNADPVVEALFHAYFEEARDIGDPAVLREIAAGAGLDRDAAMAAMEDDLLDRQVAELEAEAGESGISGVPFFIIDGQWAVSGAQPPEQWVEALTGLGATA</sequence>
<dbReference type="InterPro" id="IPR001853">
    <property type="entry name" value="DSBA-like_thioredoxin_dom"/>
</dbReference>
<dbReference type="CDD" id="cd03024">
    <property type="entry name" value="DsbA_FrnE"/>
    <property type="match status" value="1"/>
</dbReference>
<accession>A0A5B2V3E2</accession>
<dbReference type="PANTHER" id="PTHR13887:SF41">
    <property type="entry name" value="THIOREDOXIN SUPERFAMILY PROTEIN"/>
    <property type="match status" value="1"/>
</dbReference>
<dbReference type="GO" id="GO:0016491">
    <property type="term" value="F:oxidoreductase activity"/>
    <property type="evidence" value="ECO:0007669"/>
    <property type="project" value="InterPro"/>
</dbReference>
<dbReference type="RefSeq" id="WP_149822243.1">
    <property type="nucleotide sequence ID" value="NZ_VUOA01000053.1"/>
</dbReference>
<dbReference type="AlphaFoldDB" id="A0A5B2V3E2"/>
<evidence type="ECO:0000313" key="2">
    <source>
        <dbReference type="EMBL" id="KAA2233983.1"/>
    </source>
</evidence>